<evidence type="ECO:0000259" key="16">
    <source>
        <dbReference type="Pfam" id="PF08028"/>
    </source>
</evidence>
<dbReference type="Gene3D" id="1.20.140.10">
    <property type="entry name" value="Butyryl-CoA Dehydrogenase, subunit A, domain 3"/>
    <property type="match status" value="1"/>
</dbReference>
<dbReference type="GO" id="GO:0005737">
    <property type="term" value="C:cytoplasm"/>
    <property type="evidence" value="ECO:0007669"/>
    <property type="project" value="UniProtKB-SubCell"/>
</dbReference>
<evidence type="ECO:0000259" key="15">
    <source>
        <dbReference type="Pfam" id="PF02771"/>
    </source>
</evidence>
<dbReference type="InterPro" id="IPR013107">
    <property type="entry name" value="Acyl-CoA_DH_C"/>
</dbReference>
<keyword evidence="2" id="KW-0285">Flavoprotein</keyword>
<name>A0A0K2VR71_MESPL</name>
<dbReference type="SUPFAM" id="SSF47203">
    <property type="entry name" value="Acyl-CoA dehydrogenase C-terminal domain-like"/>
    <property type="match status" value="1"/>
</dbReference>
<keyword evidence="3" id="KW-0288">FMN</keyword>
<dbReference type="SUPFAM" id="SSF56645">
    <property type="entry name" value="Acyl-CoA dehydrogenase NM domain-like"/>
    <property type="match status" value="1"/>
</dbReference>
<evidence type="ECO:0000259" key="14">
    <source>
        <dbReference type="Pfam" id="PF02770"/>
    </source>
</evidence>
<evidence type="ECO:0000256" key="3">
    <source>
        <dbReference type="ARBA" id="ARBA00022643"/>
    </source>
</evidence>
<dbReference type="Gene3D" id="2.40.110.10">
    <property type="entry name" value="Butyryl-CoA Dehydrogenase, subunit A, domain 2"/>
    <property type="match status" value="1"/>
</dbReference>
<dbReference type="EMBL" id="CCND01000005">
    <property type="protein sequence ID" value="CDX51122.1"/>
    <property type="molecule type" value="Genomic_DNA"/>
</dbReference>
<keyword evidence="5" id="KW-0560">Oxidoreductase</keyword>
<evidence type="ECO:0000256" key="7">
    <source>
        <dbReference type="ARBA" id="ARBA00034307"/>
    </source>
</evidence>
<dbReference type="PANTHER" id="PTHR43884">
    <property type="entry name" value="ACYL-COA DEHYDROGENASE"/>
    <property type="match status" value="1"/>
</dbReference>
<comment type="catalytic activity">
    <reaction evidence="11">
        <text>dibenzothiophene + FMNH2 + O2 = dibenzothiophene 5-oxide + FMN + H2O + H(+)</text>
        <dbReference type="Rhea" id="RHEA:49076"/>
        <dbReference type="ChEBI" id="CHEBI:15377"/>
        <dbReference type="ChEBI" id="CHEBI:15378"/>
        <dbReference type="ChEBI" id="CHEBI:15379"/>
        <dbReference type="ChEBI" id="CHEBI:23681"/>
        <dbReference type="ChEBI" id="CHEBI:23683"/>
        <dbReference type="ChEBI" id="CHEBI:57618"/>
        <dbReference type="ChEBI" id="CHEBI:58210"/>
    </reaction>
</comment>
<dbReference type="PIRSF" id="PIRSF016578">
    <property type="entry name" value="HsaA"/>
    <property type="match status" value="1"/>
</dbReference>
<evidence type="ECO:0000313" key="18">
    <source>
        <dbReference type="Proteomes" id="UP000182888"/>
    </source>
</evidence>
<feature type="domain" description="Acyl-CoA dehydrogenase/oxidase N-terminal" evidence="15">
    <location>
        <begin position="32"/>
        <end position="133"/>
    </location>
</feature>
<evidence type="ECO:0000256" key="10">
    <source>
        <dbReference type="ARBA" id="ARBA00034345"/>
    </source>
</evidence>
<dbReference type="GO" id="GO:0006552">
    <property type="term" value="P:L-leucine catabolic process"/>
    <property type="evidence" value="ECO:0007669"/>
    <property type="project" value="TreeGrafter"/>
</dbReference>
<protein>
    <recommendedName>
        <fullName evidence="10">Dibenzothiophene monooxygenase</fullName>
        <ecNumber evidence="9">1.14.14.21</ecNumber>
    </recommendedName>
</protein>
<accession>A0A0K2VR71</accession>
<feature type="domain" description="Acyl-CoA oxidase/dehydrogenase middle" evidence="14">
    <location>
        <begin position="146"/>
        <end position="238"/>
    </location>
</feature>
<dbReference type="Pfam" id="PF02770">
    <property type="entry name" value="Acyl-CoA_dh_M"/>
    <property type="match status" value="1"/>
</dbReference>
<dbReference type="InterPro" id="IPR006091">
    <property type="entry name" value="Acyl-CoA_Oxase/DH_mid-dom"/>
</dbReference>
<evidence type="ECO:0000256" key="9">
    <source>
        <dbReference type="ARBA" id="ARBA00034328"/>
    </source>
</evidence>
<reference evidence="18" key="1">
    <citation type="submission" date="2014-08" db="EMBL/GenBank/DDBJ databases">
        <authorList>
            <person name="Edwards T."/>
        </authorList>
    </citation>
    <scope>NUCLEOTIDE SEQUENCE [LARGE SCALE GENOMIC DNA]</scope>
</reference>
<evidence type="ECO:0000256" key="11">
    <source>
        <dbReference type="ARBA" id="ARBA00047859"/>
    </source>
</evidence>
<evidence type="ECO:0000256" key="8">
    <source>
        <dbReference type="ARBA" id="ARBA00034317"/>
    </source>
</evidence>
<gene>
    <name evidence="17" type="ORF">MPL1032_130153</name>
</gene>
<dbReference type="Gene3D" id="1.10.540.10">
    <property type="entry name" value="Acyl-CoA dehydrogenase/oxidase, N-terminal domain"/>
    <property type="match status" value="1"/>
</dbReference>
<evidence type="ECO:0000256" key="6">
    <source>
        <dbReference type="ARBA" id="ARBA00023033"/>
    </source>
</evidence>
<evidence type="ECO:0000256" key="4">
    <source>
        <dbReference type="ARBA" id="ARBA00022741"/>
    </source>
</evidence>
<keyword evidence="4" id="KW-0547">Nucleotide-binding</keyword>
<dbReference type="Pfam" id="PF02771">
    <property type="entry name" value="Acyl-CoA_dh_N"/>
    <property type="match status" value="1"/>
</dbReference>
<evidence type="ECO:0000256" key="1">
    <source>
        <dbReference type="ARBA" id="ARBA00004496"/>
    </source>
</evidence>
<dbReference type="Proteomes" id="UP000182888">
    <property type="component" value="Unassembled WGS sequence"/>
</dbReference>
<feature type="domain" description="Acyl-CoA dehydrogenase C-terminal" evidence="16">
    <location>
        <begin position="264"/>
        <end position="397"/>
    </location>
</feature>
<comment type="similarity">
    <text evidence="8">Belongs to the DszC flavin monooxygenase family.</text>
</comment>
<dbReference type="InterPro" id="IPR036250">
    <property type="entry name" value="AcylCo_DH-like_C"/>
</dbReference>
<evidence type="ECO:0000256" key="13">
    <source>
        <dbReference type="ARBA" id="ARBA00049456"/>
    </source>
</evidence>
<dbReference type="InterPro" id="IPR037069">
    <property type="entry name" value="AcylCoA_DH/ox_N_sf"/>
</dbReference>
<evidence type="ECO:0000256" key="12">
    <source>
        <dbReference type="ARBA" id="ARBA00048445"/>
    </source>
</evidence>
<comment type="pathway">
    <text evidence="7">Sulfur metabolism; dibenzothiophene degradation.</text>
</comment>
<comment type="catalytic activity">
    <reaction evidence="12">
        <text>dibenzothiophene 5-oxide + FMNH2 + O2 = dibenzothiophene 5,5-dioxide + FMN + H2O + H(+)</text>
        <dbReference type="Rhea" id="RHEA:49080"/>
        <dbReference type="ChEBI" id="CHEBI:15377"/>
        <dbReference type="ChEBI" id="CHEBI:15378"/>
        <dbReference type="ChEBI" id="CHEBI:15379"/>
        <dbReference type="ChEBI" id="CHEBI:23683"/>
        <dbReference type="ChEBI" id="CHEBI:57618"/>
        <dbReference type="ChEBI" id="CHEBI:58210"/>
        <dbReference type="ChEBI" id="CHEBI:90356"/>
    </reaction>
</comment>
<comment type="subcellular location">
    <subcellularLocation>
        <location evidence="1">Cytoplasm</location>
    </subcellularLocation>
</comment>
<sequence>MNHTSAIPPLPPLLGQAFPAPGLSQDELRALAVLQQVLDIEIAPRAAENDARGRYPLDSIAALKTTGILAGAVPLELGGLGFSHRASMEAQLRIAAADSAVAQIFKIHEEVVRDILSFAPDANRPAFLKSVVTERKILGLAVAENGRTVDEPMTTLFAPATDGGATINGRKIYTTGAAGADIIVVWSFDPTDPGISENPALGLRVSLVPASTSGIAIHRDWDALGQRATDSGTITFTDLRIEPSWNGRERDRLPPSHAPLRWQLGFAAILIGNAVGALRGAVPFINERSRPWPSANVGNAADDPYVRRLAGELTADVAAAYALTLASADLLDRFERGEVDRTEVAIPVYAAKSAASRAALRATSEIFALMGTRSAAAGNGFDRYWRNTRTLSLHDPVDWKNGEIGQHVLTGWAPPWGIYQ</sequence>
<dbReference type="AlphaFoldDB" id="A0A0K2VR71"/>
<proteinExistence type="inferred from homology"/>
<evidence type="ECO:0000313" key="17">
    <source>
        <dbReference type="EMBL" id="CDX51122.1"/>
    </source>
</evidence>
<keyword evidence="6" id="KW-0503">Monooxygenase</keyword>
<dbReference type="EC" id="1.14.14.21" evidence="9"/>
<dbReference type="PANTHER" id="PTHR43884:SF12">
    <property type="entry name" value="ISOVALERYL-COA DEHYDROGENASE, MITOCHONDRIAL-RELATED"/>
    <property type="match status" value="1"/>
</dbReference>
<dbReference type="InterPro" id="IPR009100">
    <property type="entry name" value="AcylCoA_DH/oxidase_NM_dom_sf"/>
</dbReference>
<evidence type="ECO:0000256" key="5">
    <source>
        <dbReference type="ARBA" id="ARBA00023002"/>
    </source>
</evidence>
<organism evidence="17 18">
    <name type="scientific">Mesorhizobium plurifarium</name>
    <dbReference type="NCBI Taxonomy" id="69974"/>
    <lineage>
        <taxon>Bacteria</taxon>
        <taxon>Pseudomonadati</taxon>
        <taxon>Pseudomonadota</taxon>
        <taxon>Alphaproteobacteria</taxon>
        <taxon>Hyphomicrobiales</taxon>
        <taxon>Phyllobacteriaceae</taxon>
        <taxon>Mesorhizobium</taxon>
    </lineage>
</organism>
<dbReference type="InterPro" id="IPR013786">
    <property type="entry name" value="AcylCoA_DH/ox_N"/>
</dbReference>
<dbReference type="GO" id="GO:0008470">
    <property type="term" value="F:3-methylbutanoyl-CoA dehydrogenase activity"/>
    <property type="evidence" value="ECO:0007669"/>
    <property type="project" value="TreeGrafter"/>
</dbReference>
<dbReference type="GO" id="GO:0050660">
    <property type="term" value="F:flavin adenine dinucleotide binding"/>
    <property type="evidence" value="ECO:0007669"/>
    <property type="project" value="InterPro"/>
</dbReference>
<dbReference type="Pfam" id="PF08028">
    <property type="entry name" value="Acyl-CoA_dh_2"/>
    <property type="match status" value="1"/>
</dbReference>
<comment type="catalytic activity">
    <reaction evidence="13">
        <text>dibenzothiophene + 2 FMNH2 + 2 O2 = dibenzothiophene 5,5-dioxide + 2 FMN + 2 H2O + 2 H(+)</text>
        <dbReference type="Rhea" id="RHEA:49072"/>
        <dbReference type="ChEBI" id="CHEBI:15377"/>
        <dbReference type="ChEBI" id="CHEBI:15378"/>
        <dbReference type="ChEBI" id="CHEBI:15379"/>
        <dbReference type="ChEBI" id="CHEBI:23681"/>
        <dbReference type="ChEBI" id="CHEBI:57618"/>
        <dbReference type="ChEBI" id="CHEBI:58210"/>
        <dbReference type="ChEBI" id="CHEBI:90356"/>
        <dbReference type="EC" id="1.14.14.21"/>
    </reaction>
</comment>
<dbReference type="InterPro" id="IPR046373">
    <property type="entry name" value="Acyl-CoA_Oxase/DH_mid-dom_sf"/>
</dbReference>
<evidence type="ECO:0000256" key="2">
    <source>
        <dbReference type="ARBA" id="ARBA00022630"/>
    </source>
</evidence>
<dbReference type="GO" id="GO:0004497">
    <property type="term" value="F:monooxygenase activity"/>
    <property type="evidence" value="ECO:0007669"/>
    <property type="project" value="UniProtKB-KW"/>
</dbReference>